<evidence type="ECO:0000256" key="1">
    <source>
        <dbReference type="ARBA" id="ARBA00004651"/>
    </source>
</evidence>
<comment type="subcellular location">
    <subcellularLocation>
        <location evidence="1">Cell membrane</location>
        <topology evidence="1">Multi-pass membrane protein</topology>
    </subcellularLocation>
</comment>
<sequence>MDFMFVNLFIWAKEEGYLKFNMGLAPLAEVGKSTQSRKIEKLGGYVYSCGEKIYSFQGLRKFKEKYCDDWNGVYIAYKKKSSIAITIAQALILISK</sequence>
<dbReference type="InterPro" id="IPR024320">
    <property type="entry name" value="LPG_synthase_C"/>
</dbReference>
<dbReference type="EC" id="2.3.2.3" evidence="7"/>
<dbReference type="PANTHER" id="PTHR34697">
    <property type="entry name" value="PHOSPHATIDYLGLYCEROL LYSYLTRANSFERASE"/>
    <property type="match status" value="1"/>
</dbReference>
<dbReference type="GO" id="GO:0055091">
    <property type="term" value="P:phospholipid homeostasis"/>
    <property type="evidence" value="ECO:0007669"/>
    <property type="project" value="TreeGrafter"/>
</dbReference>
<evidence type="ECO:0000256" key="5">
    <source>
        <dbReference type="ARBA" id="ARBA00023136"/>
    </source>
</evidence>
<dbReference type="Pfam" id="PF09924">
    <property type="entry name" value="LPG_synthase_C"/>
    <property type="match status" value="1"/>
</dbReference>
<dbReference type="EMBL" id="VSSQ01025610">
    <property type="protein sequence ID" value="MPM73854.1"/>
    <property type="molecule type" value="Genomic_DNA"/>
</dbReference>
<dbReference type="GO" id="GO:0050071">
    <property type="term" value="F:phosphatidylglycerol lysyltransferase activity"/>
    <property type="evidence" value="ECO:0007669"/>
    <property type="project" value="UniProtKB-EC"/>
</dbReference>
<dbReference type="PANTHER" id="PTHR34697:SF2">
    <property type="entry name" value="PHOSPHATIDYLGLYCEROL LYSYLTRANSFERASE"/>
    <property type="match status" value="1"/>
</dbReference>
<keyword evidence="3" id="KW-0812">Transmembrane</keyword>
<keyword evidence="5" id="KW-0472">Membrane</keyword>
<evidence type="ECO:0000256" key="4">
    <source>
        <dbReference type="ARBA" id="ARBA00022989"/>
    </source>
</evidence>
<evidence type="ECO:0000256" key="3">
    <source>
        <dbReference type="ARBA" id="ARBA00022692"/>
    </source>
</evidence>
<comment type="caution">
    <text evidence="7">The sequence shown here is derived from an EMBL/GenBank/DDBJ whole genome shotgun (WGS) entry which is preliminary data.</text>
</comment>
<dbReference type="GO" id="GO:0005886">
    <property type="term" value="C:plasma membrane"/>
    <property type="evidence" value="ECO:0007669"/>
    <property type="project" value="UniProtKB-SubCell"/>
</dbReference>
<protein>
    <submittedName>
        <fullName evidence="7">Phosphatidylglycerol lysyltransferase</fullName>
        <ecNumber evidence="7">2.3.2.3</ecNumber>
    </submittedName>
</protein>
<accession>A0A645CA99</accession>
<name>A0A645CA99_9ZZZZ</name>
<feature type="domain" description="Phosphatidylglycerol lysyltransferase C-terminal" evidence="6">
    <location>
        <begin position="1"/>
        <end position="77"/>
    </location>
</feature>
<organism evidence="7">
    <name type="scientific">bioreactor metagenome</name>
    <dbReference type="NCBI Taxonomy" id="1076179"/>
    <lineage>
        <taxon>unclassified sequences</taxon>
        <taxon>metagenomes</taxon>
        <taxon>ecological metagenomes</taxon>
    </lineage>
</organism>
<reference evidence="7" key="1">
    <citation type="submission" date="2019-08" db="EMBL/GenBank/DDBJ databases">
        <authorList>
            <person name="Kucharzyk K."/>
            <person name="Murdoch R.W."/>
            <person name="Higgins S."/>
            <person name="Loffler F."/>
        </authorList>
    </citation>
    <scope>NUCLEOTIDE SEQUENCE</scope>
</reference>
<dbReference type="InterPro" id="IPR051211">
    <property type="entry name" value="PG_lysyltransferase"/>
</dbReference>
<proteinExistence type="predicted"/>
<gene>
    <name evidence="7" type="primary">mprF_5</name>
    <name evidence="7" type="ORF">SDC9_120839</name>
</gene>
<dbReference type="AlphaFoldDB" id="A0A645CA99"/>
<keyword evidence="2" id="KW-1003">Cell membrane</keyword>
<evidence type="ECO:0000256" key="2">
    <source>
        <dbReference type="ARBA" id="ARBA00022475"/>
    </source>
</evidence>
<keyword evidence="4" id="KW-1133">Transmembrane helix</keyword>
<evidence type="ECO:0000259" key="6">
    <source>
        <dbReference type="Pfam" id="PF09924"/>
    </source>
</evidence>
<evidence type="ECO:0000313" key="7">
    <source>
        <dbReference type="EMBL" id="MPM73854.1"/>
    </source>
</evidence>
<keyword evidence="7" id="KW-0808">Transferase</keyword>
<keyword evidence="7" id="KW-0012">Acyltransferase</keyword>